<evidence type="ECO:0000259" key="9">
    <source>
        <dbReference type="PROSITE" id="PS51258"/>
    </source>
</evidence>
<keyword evidence="1" id="KW-0479">Metal-binding</keyword>
<feature type="domain" description="MHD2" evidence="10">
    <location>
        <begin position="2096"/>
        <end position="2279"/>
    </location>
</feature>
<dbReference type="SMART" id="SM00239">
    <property type="entry name" value="C2"/>
    <property type="match status" value="2"/>
</dbReference>
<keyword evidence="3" id="KW-0863">Zinc-finger</keyword>
<dbReference type="PRINTS" id="PR00360">
    <property type="entry name" value="C2DOMAIN"/>
</dbReference>
<dbReference type="GO" id="GO:0005516">
    <property type="term" value="F:calmodulin binding"/>
    <property type="evidence" value="ECO:0007669"/>
    <property type="project" value="TreeGrafter"/>
</dbReference>
<dbReference type="PROSITE" id="PS50004">
    <property type="entry name" value="C2"/>
    <property type="match status" value="2"/>
</dbReference>
<evidence type="ECO:0000259" key="10">
    <source>
        <dbReference type="PROSITE" id="PS51259"/>
    </source>
</evidence>
<keyword evidence="11" id="KW-1185">Reference proteome</keyword>
<sequence length="2472" mass="269621">KQDTPAFRSERSQLAQWGFFGRHAKRSWSGATQCALASRCQRATRRAPAPRLGGQNARPGRRRCQSRKRRTRGSSRWKQADQRQNHSRTANRQGECGSRCLEAAQRWQHAALRSRSQRVLSPGSALHESVPAASPERWIALKIPPAELVRRSVVLQMPHVDPWRSRCYPSRPMREHLAESSNRGRRTSLACCRRFQTFRWAARSHVGWRVLRLYNAPDLLVLVGRESADREGDSKRMPTWVGKLSRAEIPFECLHRVAKANRKLPRLANCLMNREHHVRQTKIHSSRAPARPRLDYARALQSNTVGAAMIDLMRRSIHQTDSSASLIVRRVLVIDAVEVAIVVRQLALGLDTVQASSLSSARHDYDSCHQSAASEGSCSPLHRSAFEFQRELPFVCHCPGATFRRLRAPISAFQMLGASIHDLLDRDGHGGGALRLAVESTSQLVSSQAHVVEIGCQASGGELASALRSPLGVKQGQAVVAQASVSAVALIGNLVLHVPAPVPRPHADGVGHLLRVRRRGSSISQQPVAHLSRLSCFSITAELSRGNAAASCADCPRHGGPTDPMDPFGQFADCVCPHPRYAGPAAARINSDFDDSSDGNAGEEDAMAMAAALSRSARETSSSSSTTSSAASAAAAPVSAPLHSCDRFDADSSSDLAALSDFQRRYPVHLDDKDERNTWPPPMKRLRRQRLRSRRSASSSPTTLLGRSSSAYLRKRRGRGATCTKLDDIDGAAGPRSIKSSHSQDCITCEILASAVPHDVDSTTAKLSEVPKAEAARRPPRSGFLQGPTAPGPRSGAAKRDQQSTGCGGGFSSRRTRQIQQQVEAAADRSDLRGRHRASSAAGRYDPACGFDIGNGRFSSGVASFIFDGNTASTVSNGNTASTVSNGNTASTVSDGNTVSGVFNGNTASTVSNGNTASTVSDGNTASTVSNGNTASTVSDGNTASGNSATSAAPNTIEASTAASTSTTAGDSKQAASAAAAAASTNSPPLSQGRAPHLSNSQQTDASPVGPASGEPATAAGKKDSLECGASSGYASYESRSSERLVDRMDHQQQQRRPSEGPEASTELAEDADSQAAAAAGQSGNKFAGFVRSHFVKLMSFESEDGAGAAPTAAAAANSAASDAPGAALGAGAGFRRQLLRNAASSESSGRSVSCADDGSNFDAACTTDSRRSDKSSSFFDSIDIMPEVRAKRRAMPLVSDLTMAAQKRNQLGASLALAARQSLNDEELKSHVYKKTLQAVCYPISCTVPHSFQVWSATSPTYCHECEGLLWGIARQGVRCSQCGVKTHEKCKDLLNADCLQQAAEKSSRHGAEDKSAAIRQAMQERMQSREQARPEVFELVRRVFGVDEASHREQLRAVQLSILEGSSNWSAKIAITVICAQGLIGKDKTGTSDPYVTVQVGRLKRRTKTVPQELNPTWNEKFYFECHNFSDRIKVRVWDEDNDLKSRIRQRLTRESDDFLGQTLIEVRTLSGEMDVWYNLGRDEDNDLRARIRSKLTSESDDFLGQTMIDVSKLSGEMDVWYTLEKRTDKSLVSGAVRLHISVEIKGEEKVAPYHVQYTCLHENLFHYMCETSKQDGKQEVRLPRQAIGRGENAWKIYFEAEMQEIVDEFAIRYGIESIYRAMTHFSCLTTKSLSTGVPAVMSNLLANINAFYAHSATGNSVSANDRFAASNFGKEKFVKLLDQLHNSLRISLSVYRNSFPASQPEKLLDLKSTVDLLTSITFFRLKVQDVGSVPRAGSVLKECALNCLKTTYQFLFENCNELHQREFPAAAAAAATEGASESAKSGPSPDSLDFWHRLIELVVSVIEEDRNSYAPVLNQFPQEVHIGQLSASAMWDHFSQDLMYALQEHEEKRPCKTSEYMNLLFKVKWLYNKYVADAPPHKGSVPGYPLWFQPFVLQWLSENDEVSMEYLHSAYARDRKDSFQKSSDHALFSTSVVDVFTQLNQCLDVVKKLECPDPAVEAAFMSRFSGTVVKVLFAYANIIAKDYGNFTGQSGKACVLMNNVQQVRVQLEKLYEAMGGQAMEAETKDKLQELQDRLNTVLDDLAARFVSTKSSEIVAAVREVGCLLHKHVRGGAGSSGGGSGSTDPQAEADMILRPLMELLDSSLGMLAVECEKAILRRLLKEMWRVTVAALEKEVVLPPISDPRQLFLNLSIPAKAKVAGVSQGLLSNISSISTQVSNVTSVPNISNVSNLLQVKKAKRRVENSDTLSKDLEKTMSPRQCAAIQVALETVRQYFHAGGNGLKLAYLEKSAELQSLRYALSLYSQTTDSLVKTFVATQAGQDRPAVDEPVGEVSIQADLFRHPGSGEVKVTVKVVAANKLQWDTSSMFRPFVEVNLIGPHLSNKKRKFTTKSKNNSTSPKYNESFSFILGTIEDPEAFELQISCKDYCFARDDHLIGVTVLQIKDIIEQGSCACWCALGRKLQLDETGWTILRILSQRPNDEIAAEFVRLKSEQRQDNPHGLWLGKS</sequence>
<dbReference type="PROSITE" id="PS50081">
    <property type="entry name" value="ZF_DAG_PE_2"/>
    <property type="match status" value="1"/>
</dbReference>
<feature type="domain" description="MHD1" evidence="9">
    <location>
        <begin position="1843"/>
        <end position="1986"/>
    </location>
</feature>
<dbReference type="GO" id="GO:0042734">
    <property type="term" value="C:presynaptic membrane"/>
    <property type="evidence" value="ECO:0007669"/>
    <property type="project" value="TreeGrafter"/>
</dbReference>
<dbReference type="InterPro" id="IPR000008">
    <property type="entry name" value="C2_dom"/>
</dbReference>
<dbReference type="GO" id="GO:0061789">
    <property type="term" value="P:dense core granule priming"/>
    <property type="evidence" value="ECO:0007669"/>
    <property type="project" value="TreeGrafter"/>
</dbReference>
<dbReference type="FunFam" id="2.60.40.150:FF:000002">
    <property type="entry name" value="Protein unc-13 homolog B"/>
    <property type="match status" value="1"/>
</dbReference>
<evidence type="ECO:0000256" key="4">
    <source>
        <dbReference type="ARBA" id="ARBA00022833"/>
    </source>
</evidence>
<dbReference type="InterPro" id="IPR027080">
    <property type="entry name" value="Unc-13"/>
</dbReference>
<dbReference type="Gene3D" id="1.20.58.1100">
    <property type="match status" value="1"/>
</dbReference>
<feature type="compositionally biased region" description="Basic residues" evidence="6">
    <location>
        <begin position="684"/>
        <end position="695"/>
    </location>
</feature>
<dbReference type="GO" id="GO:0016081">
    <property type="term" value="P:synaptic vesicle docking"/>
    <property type="evidence" value="ECO:0007669"/>
    <property type="project" value="TreeGrafter"/>
</dbReference>
<feature type="compositionally biased region" description="Polar residues" evidence="6">
    <location>
        <begin position="908"/>
        <end position="940"/>
    </location>
</feature>
<dbReference type="PANTHER" id="PTHR10480:SF12">
    <property type="entry name" value="UNC-13, ISOFORM E"/>
    <property type="match status" value="1"/>
</dbReference>
<evidence type="ECO:0000256" key="5">
    <source>
        <dbReference type="ARBA" id="ARBA00022837"/>
    </source>
</evidence>
<dbReference type="Gene3D" id="3.30.60.20">
    <property type="match status" value="1"/>
</dbReference>
<feature type="region of interest" description="Disordered" evidence="6">
    <location>
        <begin position="42"/>
        <end position="95"/>
    </location>
</feature>
<feature type="region of interest" description="Disordered" evidence="6">
    <location>
        <begin position="610"/>
        <end position="636"/>
    </location>
</feature>
<dbReference type="PROSITE" id="PS00479">
    <property type="entry name" value="ZF_DAG_PE_1"/>
    <property type="match status" value="1"/>
</dbReference>
<dbReference type="Gene3D" id="1.10.357.50">
    <property type="match status" value="1"/>
</dbReference>
<feature type="compositionally biased region" description="Basic and acidic residues" evidence="6">
    <location>
        <begin position="1040"/>
        <end position="1060"/>
    </location>
</feature>
<feature type="region of interest" description="Disordered" evidence="6">
    <location>
        <begin position="672"/>
        <end position="717"/>
    </location>
</feature>
<dbReference type="GO" id="GO:0035249">
    <property type="term" value="P:synaptic transmission, glutamatergic"/>
    <property type="evidence" value="ECO:0007669"/>
    <property type="project" value="TreeGrafter"/>
</dbReference>
<evidence type="ECO:0000259" key="7">
    <source>
        <dbReference type="PROSITE" id="PS50004"/>
    </source>
</evidence>
<feature type="compositionally biased region" description="Polar residues" evidence="6">
    <location>
        <begin position="701"/>
        <end position="711"/>
    </location>
</feature>
<organism evidence="11 12">
    <name type="scientific">Macrostomum lignano</name>
    <dbReference type="NCBI Taxonomy" id="282301"/>
    <lineage>
        <taxon>Eukaryota</taxon>
        <taxon>Metazoa</taxon>
        <taxon>Spiralia</taxon>
        <taxon>Lophotrochozoa</taxon>
        <taxon>Platyhelminthes</taxon>
        <taxon>Rhabditophora</taxon>
        <taxon>Macrostomorpha</taxon>
        <taxon>Macrostomida</taxon>
        <taxon>Macrostomidae</taxon>
        <taxon>Macrostomum</taxon>
    </lineage>
</organism>
<dbReference type="InterPro" id="IPR014770">
    <property type="entry name" value="Munc13_1"/>
</dbReference>
<feature type="region of interest" description="Disordered" evidence="6">
    <location>
        <begin position="768"/>
        <end position="846"/>
    </location>
</feature>
<dbReference type="InterPro" id="IPR046349">
    <property type="entry name" value="C1-like_sf"/>
</dbReference>
<dbReference type="GO" id="GO:0030672">
    <property type="term" value="C:synaptic vesicle membrane"/>
    <property type="evidence" value="ECO:0007669"/>
    <property type="project" value="TreeGrafter"/>
</dbReference>
<accession>A0A1I8HQL8</accession>
<dbReference type="WBParaSite" id="maker-uti_cns_0007427-snap-gene-0.13-mRNA-1">
    <property type="protein sequence ID" value="maker-uti_cns_0007427-snap-gene-0.13-mRNA-1"/>
    <property type="gene ID" value="maker-uti_cns_0007427-snap-gene-0.13"/>
</dbReference>
<keyword evidence="4" id="KW-0862">Zinc</keyword>
<evidence type="ECO:0000313" key="12">
    <source>
        <dbReference type="WBParaSite" id="maker-uti_cns_0007427-snap-gene-0.13-mRNA-1"/>
    </source>
</evidence>
<keyword evidence="2" id="KW-0677">Repeat</keyword>
<protein>
    <submittedName>
        <fullName evidence="12">ANK_REP_REGION domain-containing protein</fullName>
    </submittedName>
</protein>
<name>A0A1I8HQL8_9PLAT</name>
<feature type="compositionally biased region" description="Low complexity" evidence="6">
    <location>
        <begin position="941"/>
        <end position="984"/>
    </location>
</feature>
<dbReference type="InterPro" id="IPR002219">
    <property type="entry name" value="PKC_DAG/PE"/>
</dbReference>
<feature type="compositionally biased region" description="Basic residues" evidence="6">
    <location>
        <begin position="59"/>
        <end position="75"/>
    </location>
</feature>
<keyword evidence="5" id="KW-0106">Calcium</keyword>
<dbReference type="Pfam" id="PF06292">
    <property type="entry name" value="MUN"/>
    <property type="match status" value="1"/>
</dbReference>
<evidence type="ECO:0000259" key="8">
    <source>
        <dbReference type="PROSITE" id="PS50081"/>
    </source>
</evidence>
<dbReference type="SMART" id="SM00109">
    <property type="entry name" value="C1"/>
    <property type="match status" value="1"/>
</dbReference>
<dbReference type="Gene3D" id="2.60.40.150">
    <property type="entry name" value="C2 domain"/>
    <property type="match status" value="3"/>
</dbReference>
<evidence type="ECO:0000256" key="6">
    <source>
        <dbReference type="SAM" id="MobiDB-lite"/>
    </source>
</evidence>
<dbReference type="PROSITE" id="PS51259">
    <property type="entry name" value="MHD2"/>
    <property type="match status" value="1"/>
</dbReference>
<dbReference type="SUPFAM" id="SSF57889">
    <property type="entry name" value="Cysteine-rich domain"/>
    <property type="match status" value="1"/>
</dbReference>
<dbReference type="GO" id="GO:0017075">
    <property type="term" value="F:syntaxin-1 binding"/>
    <property type="evidence" value="ECO:0007669"/>
    <property type="project" value="TreeGrafter"/>
</dbReference>
<reference evidence="12" key="1">
    <citation type="submission" date="2016-11" db="UniProtKB">
        <authorList>
            <consortium name="WormBaseParasite"/>
        </authorList>
    </citation>
    <scope>IDENTIFICATION</scope>
</reference>
<dbReference type="FunFam" id="1.10.357.50:FF:000001">
    <property type="entry name" value="Protein unc-13 homolog B"/>
    <property type="match status" value="1"/>
</dbReference>
<dbReference type="SUPFAM" id="SSF49562">
    <property type="entry name" value="C2 domain (Calcium/lipid-binding domain, CaLB)"/>
    <property type="match status" value="3"/>
</dbReference>
<dbReference type="GO" id="GO:0019992">
    <property type="term" value="F:diacylglycerol binding"/>
    <property type="evidence" value="ECO:0007669"/>
    <property type="project" value="InterPro"/>
</dbReference>
<dbReference type="GO" id="GO:0043195">
    <property type="term" value="C:terminal bouton"/>
    <property type="evidence" value="ECO:0007669"/>
    <property type="project" value="TreeGrafter"/>
</dbReference>
<dbReference type="InterPro" id="IPR014772">
    <property type="entry name" value="Munc13_dom-2"/>
</dbReference>
<feature type="compositionally biased region" description="Low complexity" evidence="6">
    <location>
        <begin position="1029"/>
        <end position="1039"/>
    </location>
</feature>
<feature type="domain" description="C2" evidence="7">
    <location>
        <begin position="1356"/>
        <end position="1480"/>
    </location>
</feature>
<dbReference type="SMART" id="SM01145">
    <property type="entry name" value="DUF1041"/>
    <property type="match status" value="1"/>
</dbReference>
<feature type="domain" description="Phorbol-ester/DAG-type" evidence="8">
    <location>
        <begin position="1250"/>
        <end position="1300"/>
    </location>
</feature>
<dbReference type="GO" id="GO:0098831">
    <property type="term" value="C:presynaptic active zone cytoplasmic component"/>
    <property type="evidence" value="ECO:0007669"/>
    <property type="project" value="TreeGrafter"/>
</dbReference>
<dbReference type="Proteomes" id="UP000095280">
    <property type="component" value="Unplaced"/>
</dbReference>
<dbReference type="PROSITE" id="PS51258">
    <property type="entry name" value="MHD1"/>
    <property type="match status" value="1"/>
</dbReference>
<dbReference type="Pfam" id="PF00130">
    <property type="entry name" value="C1_1"/>
    <property type="match status" value="1"/>
</dbReference>
<feature type="domain" description="C2" evidence="7">
    <location>
        <begin position="2294"/>
        <end position="2421"/>
    </location>
</feature>
<proteinExistence type="predicted"/>
<dbReference type="GO" id="GO:0099525">
    <property type="term" value="P:presynaptic dense core vesicle exocytosis"/>
    <property type="evidence" value="ECO:0007669"/>
    <property type="project" value="TreeGrafter"/>
</dbReference>
<evidence type="ECO:0000256" key="2">
    <source>
        <dbReference type="ARBA" id="ARBA00022737"/>
    </source>
</evidence>
<dbReference type="InterPro" id="IPR035892">
    <property type="entry name" value="C2_domain_sf"/>
</dbReference>
<dbReference type="GO" id="GO:0016082">
    <property type="term" value="P:synaptic vesicle priming"/>
    <property type="evidence" value="ECO:0007669"/>
    <property type="project" value="TreeGrafter"/>
</dbReference>
<dbReference type="GO" id="GO:0008270">
    <property type="term" value="F:zinc ion binding"/>
    <property type="evidence" value="ECO:0007669"/>
    <property type="project" value="UniProtKB-KW"/>
</dbReference>
<feature type="region of interest" description="Disordered" evidence="6">
    <location>
        <begin position="908"/>
        <end position="1080"/>
    </location>
</feature>
<dbReference type="PANTHER" id="PTHR10480">
    <property type="entry name" value="PROTEIN UNC-13 HOMOLOG"/>
    <property type="match status" value="1"/>
</dbReference>
<dbReference type="InterPro" id="IPR010439">
    <property type="entry name" value="MUN_dom"/>
</dbReference>
<dbReference type="Pfam" id="PF00168">
    <property type="entry name" value="C2"/>
    <property type="match status" value="2"/>
</dbReference>
<evidence type="ECO:0000313" key="11">
    <source>
        <dbReference type="Proteomes" id="UP000095280"/>
    </source>
</evidence>
<dbReference type="FunFam" id="2.60.40.150:FF:000014">
    <property type="entry name" value="protein unc-13 homolog B"/>
    <property type="match status" value="1"/>
</dbReference>
<dbReference type="GO" id="GO:0031594">
    <property type="term" value="C:neuromuscular junction"/>
    <property type="evidence" value="ECO:0007669"/>
    <property type="project" value="TreeGrafter"/>
</dbReference>
<evidence type="ECO:0000256" key="3">
    <source>
        <dbReference type="ARBA" id="ARBA00022771"/>
    </source>
</evidence>
<evidence type="ECO:0000256" key="1">
    <source>
        <dbReference type="ARBA" id="ARBA00022723"/>
    </source>
</evidence>